<dbReference type="PANTHER" id="PTHR11361">
    <property type="entry name" value="DNA MISMATCH REPAIR PROTEIN MUTS FAMILY MEMBER"/>
    <property type="match status" value="1"/>
</dbReference>
<dbReference type="Pfam" id="PF00488">
    <property type="entry name" value="MutS_V"/>
    <property type="match status" value="1"/>
</dbReference>
<organism evidence="5 6">
    <name type="scientific">Butyricimonas hominis</name>
    <dbReference type="NCBI Taxonomy" id="2763032"/>
    <lineage>
        <taxon>Bacteria</taxon>
        <taxon>Pseudomonadati</taxon>
        <taxon>Bacteroidota</taxon>
        <taxon>Bacteroidia</taxon>
        <taxon>Bacteroidales</taxon>
        <taxon>Odoribacteraceae</taxon>
        <taxon>Butyricimonas</taxon>
    </lineage>
</organism>
<sequence>MSFKIDKQTLNDLAIFGTGRSQSIYEIFNRTRTRGGGRLLEEMFQYPLSTLEEINSRGEIIGHYMKNGDEFPFPGSIFDAIEFYLDNTDSRSQLKREDNTLGRRVKDMMGTDTEYMWIHNGIVGCLEMLNTLEGFLETSPASENKNMAGFAKELCVLLRNDRWQWFRQEKGKKKVSRERAVEYDRVFRFEERDKLRKLLYHIYQLDVYMTVAAISRERGFVRAKALSPGKNVLKLKGLFHPFLEHPVGNDIEVDKDSNLLFLTGANMAGKSTFMKSFAISLFLAHVGFPVPAREMEFSVRGGMFTTINLPDNLNMGYSHFYAEVLRLKRVAQEVRQTPNLVIIFDELFRGTNVKDAYDATLAVSEAFSEIRNCAFMISTHIIEVGEVLKERCSNIKFIYLPTIMEGNKPVYTYRLASGITNDRHGMIIINNERIIEIIEGKGGNS</sequence>
<keyword evidence="2" id="KW-0067">ATP-binding</keyword>
<protein>
    <submittedName>
        <fullName evidence="5">DNA mismatch repair protein</fullName>
    </submittedName>
</protein>
<dbReference type="RefSeq" id="WP_186978587.1">
    <property type="nucleotide sequence ID" value="NZ_JACOOH010000012.1"/>
</dbReference>
<dbReference type="InterPro" id="IPR007696">
    <property type="entry name" value="DNA_mismatch_repair_MutS_core"/>
</dbReference>
<evidence type="ECO:0000256" key="3">
    <source>
        <dbReference type="ARBA" id="ARBA00023125"/>
    </source>
</evidence>
<proteinExistence type="predicted"/>
<evidence type="ECO:0000313" key="6">
    <source>
        <dbReference type="Proteomes" id="UP000646484"/>
    </source>
</evidence>
<dbReference type="Gene3D" id="3.40.50.300">
    <property type="entry name" value="P-loop containing nucleotide triphosphate hydrolases"/>
    <property type="match status" value="1"/>
</dbReference>
<dbReference type="Proteomes" id="UP000646484">
    <property type="component" value="Unassembled WGS sequence"/>
</dbReference>
<dbReference type="SMART" id="SM00534">
    <property type="entry name" value="MUTSac"/>
    <property type="match status" value="1"/>
</dbReference>
<dbReference type="Pfam" id="PF05192">
    <property type="entry name" value="MutS_III"/>
    <property type="match status" value="1"/>
</dbReference>
<comment type="caution">
    <text evidence="5">The sequence shown here is derived from an EMBL/GenBank/DDBJ whole genome shotgun (WGS) entry which is preliminary data.</text>
</comment>
<dbReference type="InterPro" id="IPR036187">
    <property type="entry name" value="DNA_mismatch_repair_MutS_sf"/>
</dbReference>
<dbReference type="InterPro" id="IPR045076">
    <property type="entry name" value="MutS"/>
</dbReference>
<dbReference type="InterPro" id="IPR027417">
    <property type="entry name" value="P-loop_NTPase"/>
</dbReference>
<dbReference type="InterPro" id="IPR000432">
    <property type="entry name" value="DNA_mismatch_repair_MutS_C"/>
</dbReference>
<name>A0ABR7D6L4_9BACT</name>
<evidence type="ECO:0000313" key="5">
    <source>
        <dbReference type="EMBL" id="MBC5623555.1"/>
    </source>
</evidence>
<accession>A0ABR7D6L4</accession>
<dbReference type="PANTHER" id="PTHR11361:SF99">
    <property type="entry name" value="DNA MISMATCH REPAIR PROTEIN"/>
    <property type="match status" value="1"/>
</dbReference>
<keyword evidence="1" id="KW-0547">Nucleotide-binding</keyword>
<dbReference type="SUPFAM" id="SSF48334">
    <property type="entry name" value="DNA repair protein MutS, domain III"/>
    <property type="match status" value="1"/>
</dbReference>
<dbReference type="Gene3D" id="1.10.1420.10">
    <property type="match status" value="1"/>
</dbReference>
<reference evidence="5 6" key="1">
    <citation type="submission" date="2020-08" db="EMBL/GenBank/DDBJ databases">
        <title>Genome public.</title>
        <authorList>
            <person name="Liu C."/>
            <person name="Sun Q."/>
        </authorList>
    </citation>
    <scope>NUCLEOTIDE SEQUENCE [LARGE SCALE GENOMIC DNA]</scope>
    <source>
        <strain evidence="5 6">NSJ-56</strain>
    </source>
</reference>
<evidence type="ECO:0000256" key="1">
    <source>
        <dbReference type="ARBA" id="ARBA00022741"/>
    </source>
</evidence>
<keyword evidence="6" id="KW-1185">Reference proteome</keyword>
<gene>
    <name evidence="5" type="ORF">H8S64_20885</name>
</gene>
<feature type="domain" description="DNA mismatch repair proteins mutS family" evidence="4">
    <location>
        <begin position="257"/>
        <end position="443"/>
    </location>
</feature>
<keyword evidence="3" id="KW-0238">DNA-binding</keyword>
<dbReference type="SUPFAM" id="SSF52540">
    <property type="entry name" value="P-loop containing nucleoside triphosphate hydrolases"/>
    <property type="match status" value="1"/>
</dbReference>
<evidence type="ECO:0000256" key="2">
    <source>
        <dbReference type="ARBA" id="ARBA00022840"/>
    </source>
</evidence>
<dbReference type="EMBL" id="JACOOH010000012">
    <property type="protein sequence ID" value="MBC5623555.1"/>
    <property type="molecule type" value="Genomic_DNA"/>
</dbReference>
<evidence type="ECO:0000259" key="4">
    <source>
        <dbReference type="SMART" id="SM00534"/>
    </source>
</evidence>